<accession>A0ACB8DLK6</accession>
<reference evidence="1" key="1">
    <citation type="submission" date="2020-05" db="EMBL/GenBank/DDBJ databases">
        <title>Large-scale comparative analyses of tick genomes elucidate their genetic diversity and vector capacities.</title>
        <authorList>
            <person name="Jia N."/>
            <person name="Wang J."/>
            <person name="Shi W."/>
            <person name="Du L."/>
            <person name="Sun Y."/>
            <person name="Zhan W."/>
            <person name="Jiang J."/>
            <person name="Wang Q."/>
            <person name="Zhang B."/>
            <person name="Ji P."/>
            <person name="Sakyi L.B."/>
            <person name="Cui X."/>
            <person name="Yuan T."/>
            <person name="Jiang B."/>
            <person name="Yang W."/>
            <person name="Lam T.T.-Y."/>
            <person name="Chang Q."/>
            <person name="Ding S."/>
            <person name="Wang X."/>
            <person name="Zhu J."/>
            <person name="Ruan X."/>
            <person name="Zhao L."/>
            <person name="Wei J."/>
            <person name="Que T."/>
            <person name="Du C."/>
            <person name="Cheng J."/>
            <person name="Dai P."/>
            <person name="Han X."/>
            <person name="Huang E."/>
            <person name="Gao Y."/>
            <person name="Liu J."/>
            <person name="Shao H."/>
            <person name="Ye R."/>
            <person name="Li L."/>
            <person name="Wei W."/>
            <person name="Wang X."/>
            <person name="Wang C."/>
            <person name="Yang T."/>
            <person name="Huo Q."/>
            <person name="Li W."/>
            <person name="Guo W."/>
            <person name="Chen H."/>
            <person name="Zhou L."/>
            <person name="Ni X."/>
            <person name="Tian J."/>
            <person name="Zhou Y."/>
            <person name="Sheng Y."/>
            <person name="Liu T."/>
            <person name="Pan Y."/>
            <person name="Xia L."/>
            <person name="Li J."/>
            <person name="Zhao F."/>
            <person name="Cao W."/>
        </authorList>
    </citation>
    <scope>NUCLEOTIDE SEQUENCE</scope>
    <source>
        <strain evidence="1">Dsil-2018</strain>
    </source>
</reference>
<evidence type="ECO:0000313" key="2">
    <source>
        <dbReference type="Proteomes" id="UP000821865"/>
    </source>
</evidence>
<keyword evidence="2" id="KW-1185">Reference proteome</keyword>
<comment type="caution">
    <text evidence="1">The sequence shown here is derived from an EMBL/GenBank/DDBJ whole genome shotgun (WGS) entry which is preliminary data.</text>
</comment>
<protein>
    <submittedName>
        <fullName evidence="1">Uncharacterized protein</fullName>
    </submittedName>
</protein>
<organism evidence="1 2">
    <name type="scientific">Dermacentor silvarum</name>
    <name type="common">Tick</name>
    <dbReference type="NCBI Taxonomy" id="543639"/>
    <lineage>
        <taxon>Eukaryota</taxon>
        <taxon>Metazoa</taxon>
        <taxon>Ecdysozoa</taxon>
        <taxon>Arthropoda</taxon>
        <taxon>Chelicerata</taxon>
        <taxon>Arachnida</taxon>
        <taxon>Acari</taxon>
        <taxon>Parasitiformes</taxon>
        <taxon>Ixodida</taxon>
        <taxon>Ixodoidea</taxon>
        <taxon>Ixodidae</taxon>
        <taxon>Rhipicephalinae</taxon>
        <taxon>Dermacentor</taxon>
    </lineage>
</organism>
<dbReference type="Proteomes" id="UP000821865">
    <property type="component" value="Chromosome 10"/>
</dbReference>
<evidence type="ECO:0000313" key="1">
    <source>
        <dbReference type="EMBL" id="KAH7973409.1"/>
    </source>
</evidence>
<name>A0ACB8DLK6_DERSI</name>
<proteinExistence type="predicted"/>
<dbReference type="EMBL" id="CM023479">
    <property type="protein sequence ID" value="KAH7973409.1"/>
    <property type="molecule type" value="Genomic_DNA"/>
</dbReference>
<gene>
    <name evidence="1" type="ORF">HPB49_000835</name>
</gene>
<sequence>MREYLRAGHVETVEGPHLDPTKVYYMPHREVIQEHALTTKVGIVFAASSHAKRCFSLNVCLEKGENL</sequence>